<evidence type="ECO:0000313" key="4">
    <source>
        <dbReference type="Proteomes" id="UP000001497"/>
    </source>
</evidence>
<reference evidence="2" key="3">
    <citation type="submission" date="2010-08" db="EMBL/GenBank/DDBJ databases">
        <authorList>
            <person name="Durkin A.S."/>
            <person name="Nelson K.E."/>
            <person name="Morrison M."/>
            <person name="Forsberg C.W."/>
            <person name="Wilson D.B."/>
            <person name="Russell J.B."/>
            <person name="Cann I.K.O."/>
            <person name="Mackie R.I."/>
            <person name="White B.A."/>
        </authorList>
    </citation>
    <scope>NUCLEOTIDE SEQUENCE</scope>
    <source>
        <strain evidence="2">S85</strain>
    </source>
</reference>
<name>C9RJ65_FIBSS</name>
<dbReference type="KEGG" id="fsu:Fisuc_0095"/>
<proteinExistence type="predicted"/>
<dbReference type="OrthoDB" id="10007423at2"/>
<evidence type="ECO:0000313" key="2">
    <source>
        <dbReference type="EMBL" id="ADL27343.1"/>
    </source>
</evidence>
<protein>
    <submittedName>
        <fullName evidence="2">Conserved domain protein</fullName>
    </submittedName>
</protein>
<gene>
    <name evidence="1" type="ordered locus">Fisuc_0095</name>
    <name evidence="2" type="ordered locus">FSU_0495</name>
</gene>
<reference evidence="1 4" key="1">
    <citation type="submission" date="2009-10" db="EMBL/GenBank/DDBJ databases">
        <title>Complete sequence of Fibrobacter succinogenes subsp. succinogenes S85.</title>
        <authorList>
            <consortium name="US DOE Joint Genome Institute"/>
            <person name="Lucas S."/>
            <person name="Copeland A."/>
            <person name="Lapidus A."/>
            <person name="Glavina del Rio T."/>
            <person name="Tice H."/>
            <person name="Bruce D."/>
            <person name="Goodwin L."/>
            <person name="Pitluck S."/>
            <person name="Chertkov O."/>
            <person name="Detter J.C."/>
            <person name="Han C."/>
            <person name="Tapia R."/>
            <person name="Larimer F."/>
            <person name="Land M."/>
            <person name="Hauser L."/>
            <person name="Kyrpides N."/>
            <person name="Mikhailova N."/>
            <person name="Weimer P.J."/>
            <person name="Stevenson D.M."/>
            <person name="Boyum J."/>
            <person name="Brumm P.I."/>
            <person name="Mead D."/>
        </authorList>
    </citation>
    <scope>NUCLEOTIDE SEQUENCE [LARGE SCALE GENOMIC DNA]</scope>
    <source>
        <strain evidence="4">ATCC 19169 / S85</strain>
        <strain evidence="1">S85</strain>
    </source>
</reference>
<keyword evidence="4" id="KW-1185">Reference proteome</keyword>
<accession>C9RJ65</accession>
<sequence length="228" mass="27059">MRFRDYIDTAQRHLISCEAICRTIEWDKCSNEEKNEILKDLFYLTGYILEALTIYTVYSRGHFNPNKDITELDIKFTKDTHVDYYNTREIHPNKNDPKDKFSISCRTPKNAESYETFNKNLEELNKLIRETTIYPIQSHKFFAIIQNVLNDSNKGLIFSSENIPLFSNIKVSNNEREKKILTLIMSWDSSLRYSTNQWNKIKDILTKENIEYIIILCKMIKKLVYKVG</sequence>
<dbReference type="Proteomes" id="UP000000517">
    <property type="component" value="Chromosome"/>
</dbReference>
<dbReference type="EMBL" id="CP001792">
    <property type="protein sequence ID" value="ACX73709.1"/>
    <property type="molecule type" value="Genomic_DNA"/>
</dbReference>
<dbReference type="EMBL" id="CP002158">
    <property type="protein sequence ID" value="ADL27343.1"/>
    <property type="molecule type" value="Genomic_DNA"/>
</dbReference>
<evidence type="ECO:0000313" key="1">
    <source>
        <dbReference type="EMBL" id="ACX73709.1"/>
    </source>
</evidence>
<dbReference type="RefSeq" id="WP_012819939.1">
    <property type="nucleotide sequence ID" value="NC_013410.1"/>
</dbReference>
<dbReference type="Proteomes" id="UP000001497">
    <property type="component" value="Chromosome"/>
</dbReference>
<dbReference type="KEGG" id="fsc:FSU_0495"/>
<dbReference type="AlphaFoldDB" id="C9RJ65"/>
<dbReference type="PATRIC" id="fig|59374.8.peg.478"/>
<dbReference type="HOGENOM" id="CLU_1213336_0_0_0"/>
<organism evidence="2 3">
    <name type="scientific">Fibrobacter succinogenes (strain ATCC 19169 / S85)</name>
    <dbReference type="NCBI Taxonomy" id="59374"/>
    <lineage>
        <taxon>Bacteria</taxon>
        <taxon>Pseudomonadati</taxon>
        <taxon>Fibrobacterota</taxon>
        <taxon>Fibrobacteria</taxon>
        <taxon>Fibrobacterales</taxon>
        <taxon>Fibrobacteraceae</taxon>
        <taxon>Fibrobacter</taxon>
    </lineage>
</organism>
<dbReference type="STRING" id="59374.FSU_0495"/>
<reference evidence="3" key="2">
    <citation type="submission" date="2010-08" db="EMBL/GenBank/DDBJ databases">
        <title>Complete sequence of Fibrobacter succinogenes subsp. succinogenes S85.</title>
        <authorList>
            <person name="Durkin A.S."/>
            <person name="Nelson K.E."/>
            <person name="Morrison M."/>
            <person name="Forsberg C.W."/>
            <person name="Wilson D.B."/>
            <person name="Russell J.B."/>
            <person name="Cann I.K.O."/>
            <person name="Mackie R.I."/>
            <person name="White B.A."/>
        </authorList>
    </citation>
    <scope>NUCLEOTIDE SEQUENCE [LARGE SCALE GENOMIC DNA]</scope>
    <source>
        <strain evidence="3">ATCC 19169 / S85</strain>
    </source>
</reference>
<evidence type="ECO:0000313" key="3">
    <source>
        <dbReference type="Proteomes" id="UP000000517"/>
    </source>
</evidence>